<sequence length="207" mass="24001">MEEFLKKVFKDYKVGINDENIMKRSAVILPVVNIDGVDNILFEVRTDELSLNPGEVCFPGGRIEEGESTKEAAIRECNEEIGLNFDNIDVITELDTFVSNTNMIIYPFLAYIKGDYKFLINESEVKEILTIPVNYLLSMKPIIAYNKLITIPSDDFPFENIINGENYKFREGSYRVLFYKYKDYVIWGMTARILENFLSKLKNNLEK</sequence>
<evidence type="ECO:0000256" key="2">
    <source>
        <dbReference type="ARBA" id="ARBA00001946"/>
    </source>
</evidence>
<dbReference type="STRING" id="1561.NPD11_776"/>
<dbReference type="Gene3D" id="3.90.79.10">
    <property type="entry name" value="Nucleoside Triphosphate Pyrophosphohydrolase"/>
    <property type="match status" value="1"/>
</dbReference>
<dbReference type="KEGG" id="cbv:U729_2241"/>
<feature type="domain" description="Nudix hydrolase" evidence="7">
    <location>
        <begin position="22"/>
        <end position="155"/>
    </location>
</feature>
<keyword evidence="4" id="KW-0378">Hydrolase</keyword>
<dbReference type="SUPFAM" id="SSF55811">
    <property type="entry name" value="Nudix"/>
    <property type="match status" value="1"/>
</dbReference>
<dbReference type="eggNOG" id="COG0494">
    <property type="taxonomic scope" value="Bacteria"/>
</dbReference>
<dbReference type="EMBL" id="CP006905">
    <property type="protein sequence ID" value="AIY82819.1"/>
    <property type="molecule type" value="Genomic_DNA"/>
</dbReference>
<dbReference type="GO" id="GO:0046872">
    <property type="term" value="F:metal ion binding"/>
    <property type="evidence" value="ECO:0007669"/>
    <property type="project" value="UniProtKB-KW"/>
</dbReference>
<keyword evidence="6" id="KW-0464">Manganese</keyword>
<evidence type="ECO:0000313" key="9">
    <source>
        <dbReference type="Proteomes" id="UP000030635"/>
    </source>
</evidence>
<dbReference type="OrthoDB" id="9802805at2"/>
<dbReference type="InterPro" id="IPR045121">
    <property type="entry name" value="CoAse"/>
</dbReference>
<accession>A0A0A7FT88</accession>
<dbReference type="GO" id="GO:0010945">
    <property type="term" value="F:coenzyme A diphosphatase activity"/>
    <property type="evidence" value="ECO:0007669"/>
    <property type="project" value="InterPro"/>
</dbReference>
<dbReference type="PANTHER" id="PTHR12992:SF11">
    <property type="entry name" value="MITOCHONDRIAL COENZYME A DIPHOSPHATASE NUDT8"/>
    <property type="match status" value="1"/>
</dbReference>
<organism evidence="8 9">
    <name type="scientific">Clostridium baratii str. Sullivan</name>
    <dbReference type="NCBI Taxonomy" id="1415775"/>
    <lineage>
        <taxon>Bacteria</taxon>
        <taxon>Bacillati</taxon>
        <taxon>Bacillota</taxon>
        <taxon>Clostridia</taxon>
        <taxon>Eubacteriales</taxon>
        <taxon>Clostridiaceae</taxon>
        <taxon>Clostridium</taxon>
    </lineage>
</organism>
<name>A0A0A7FT88_9CLOT</name>
<dbReference type="CDD" id="cd03426">
    <property type="entry name" value="NUDIX_CoAse_Nudt7"/>
    <property type="match status" value="1"/>
</dbReference>
<evidence type="ECO:0000256" key="1">
    <source>
        <dbReference type="ARBA" id="ARBA00001936"/>
    </source>
</evidence>
<dbReference type="HOGENOM" id="CLU_040940_5_2_9"/>
<dbReference type="InterPro" id="IPR000086">
    <property type="entry name" value="NUDIX_hydrolase_dom"/>
</dbReference>
<dbReference type="PROSITE" id="PS51462">
    <property type="entry name" value="NUDIX"/>
    <property type="match status" value="1"/>
</dbReference>
<keyword evidence="3" id="KW-0479">Metal-binding</keyword>
<dbReference type="AlphaFoldDB" id="A0A0A7FT88"/>
<evidence type="ECO:0000313" key="8">
    <source>
        <dbReference type="EMBL" id="AIY82819.1"/>
    </source>
</evidence>
<evidence type="ECO:0000256" key="4">
    <source>
        <dbReference type="ARBA" id="ARBA00022801"/>
    </source>
</evidence>
<comment type="cofactor">
    <cofactor evidence="2">
        <name>Mg(2+)</name>
        <dbReference type="ChEBI" id="CHEBI:18420"/>
    </cofactor>
</comment>
<dbReference type="Proteomes" id="UP000030635">
    <property type="component" value="Chromosome"/>
</dbReference>
<keyword evidence="5" id="KW-0460">Magnesium</keyword>
<comment type="cofactor">
    <cofactor evidence="1">
        <name>Mn(2+)</name>
        <dbReference type="ChEBI" id="CHEBI:29035"/>
    </cofactor>
</comment>
<protein>
    <submittedName>
        <fullName evidence="8">NUDIX domain protein</fullName>
    </submittedName>
</protein>
<keyword evidence="9" id="KW-1185">Reference proteome</keyword>
<reference evidence="8 9" key="1">
    <citation type="journal article" date="2015" name="Infect. Genet. Evol.">
        <title>Genomic sequences of six botulinum neurotoxin-producing strains representing three clostridial species illustrate the mobility and diversity of botulinum neurotoxin genes.</title>
        <authorList>
            <person name="Smith T.J."/>
            <person name="Hill K.K."/>
            <person name="Xie G."/>
            <person name="Foley B.T."/>
            <person name="Williamson C.H."/>
            <person name="Foster J.T."/>
            <person name="Johnson S.L."/>
            <person name="Chertkov O."/>
            <person name="Teshima H."/>
            <person name="Gibbons H.S."/>
            <person name="Johnsky L.A."/>
            <person name="Karavis M.A."/>
            <person name="Smith L.A."/>
        </authorList>
    </citation>
    <scope>NUCLEOTIDE SEQUENCE [LARGE SCALE GENOMIC DNA]</scope>
    <source>
        <strain evidence="8 9">Sullivan</strain>
    </source>
</reference>
<evidence type="ECO:0000259" key="7">
    <source>
        <dbReference type="PROSITE" id="PS51462"/>
    </source>
</evidence>
<dbReference type="InterPro" id="IPR015797">
    <property type="entry name" value="NUDIX_hydrolase-like_dom_sf"/>
</dbReference>
<dbReference type="RefSeq" id="WP_039314944.1">
    <property type="nucleotide sequence ID" value="NZ_CP006905.1"/>
</dbReference>
<evidence type="ECO:0000256" key="5">
    <source>
        <dbReference type="ARBA" id="ARBA00022842"/>
    </source>
</evidence>
<dbReference type="Pfam" id="PF00293">
    <property type="entry name" value="NUDIX"/>
    <property type="match status" value="1"/>
</dbReference>
<evidence type="ECO:0000256" key="6">
    <source>
        <dbReference type="ARBA" id="ARBA00023211"/>
    </source>
</evidence>
<evidence type="ECO:0000256" key="3">
    <source>
        <dbReference type="ARBA" id="ARBA00022723"/>
    </source>
</evidence>
<gene>
    <name evidence="8" type="ORF">U729_2241</name>
</gene>
<proteinExistence type="predicted"/>
<dbReference type="PANTHER" id="PTHR12992">
    <property type="entry name" value="NUDIX HYDROLASE"/>
    <property type="match status" value="1"/>
</dbReference>